<evidence type="ECO:0000256" key="8">
    <source>
        <dbReference type="ARBA" id="ARBA00022723"/>
    </source>
</evidence>
<dbReference type="InterPro" id="IPR052463">
    <property type="entry name" value="O-linked_mannose_GnT"/>
</dbReference>
<feature type="domain" description="DUF7869" evidence="15">
    <location>
        <begin position="925"/>
        <end position="1014"/>
    </location>
</feature>
<dbReference type="InterPro" id="IPR057191">
    <property type="entry name" value="DUF7869"/>
</dbReference>
<keyword evidence="9" id="KW-0735">Signal-anchor</keyword>
<keyword evidence="5" id="KW-0328">Glycosyltransferase</keyword>
<evidence type="ECO:0000256" key="10">
    <source>
        <dbReference type="ARBA" id="ARBA00022989"/>
    </source>
</evidence>
<comment type="pathway">
    <text evidence="3">Protein modification; protein glycosylation.</text>
</comment>
<evidence type="ECO:0000256" key="12">
    <source>
        <dbReference type="ARBA" id="ARBA00023136"/>
    </source>
</evidence>
<sequence length="1265" mass="143325">MWPSAKTCCRRGSLLAILVLVAVFYFIQQTQLSAPLLLGRDLERSTGQTTEQVGATRAAVTTQGQGRASNASNASKLCEGPMSTFIRSGGRLPVVLLAHGRPIVLEQTLKSLMALRGFSPDRLLVCQDGQDPTVSQLLSTLGIASVKHQPPRRSGVTDAWKVAANRISVHYKWSIEVAFLRFDPAPGLIIVEDDLLFAPDFFTYFQATAPLVDCDSSVWVISAWNDNGFEHLVHDPKRLQRTEFMPGLGWLLQRKVWQELKGGWPTEMSAGAGHLQTLNWDHWMRDPTQHRGRSVLFPQVPRAFHNGSVGTFMDPTMHKRYFERILTNQEEVLWWIPEGESSLDADVLQAREDHYEAQIALKLKHAHVPQSIQELIQLMLSPKKKTVAVWIDVDPEPSSGRNKEGKFSAVAQFFGLWHEAQRGAHRGMHELWWGETQIFLVNLHFKAGYIEGAYSFDNRCSVTPEASLKAIACNPDGKLPCCSSGGWCGLSPQHCTCKRCRDFRKILPNYRHLMPPNVRLFSSEDFTVTPPARIVSKLRAKEERKELAIEGDLPFHAEALKKLVENMKEAKQAETPAASDPIVRDEYEMGRSEMQKLKFHVPGLQWFDYIRLANSFWLQEHQFAIQDACVPEPDFEATDSDCQESADDNEGFLLESDSGHFYASDAEEARPTAGSRKRAYTDRRTEKIRILGKTVCWKAGARLIGVGQTTLNKLRNGEAIYTQKAKVKAPVHPEFGFAMRGDIAEKWPSIVMFLWLVYHSAAECMPTPNSTHALKPKILQEAAFVEDREPDDITRHVNTFMNSLEKYQSDINIHMIGPGTFRGERRYLQHSSRSELYFEYVAYATSIGDDKPASHTTFLRVYWSMRTLSQNWFRQQAHVGERMLQQSMATNLCTIMADSMDQAKFKCPRIRDLNSKLLTSLFRPRLHCGGTWCHGRSLALAISDECLPKDSVIQMEQVARVLNSVYQDFNGLPLGLSYHADNTYRESKNRRFLAFAILLVALRVFRFSMASFLRAALIARHTFDNPQKLVEILDSATRPAEDEQEQVREQRGAPRINCIAYKLDKAADWKKWTSMLGIRLKGLRRVGQIRISLRRDIDASSYGHCEVQEIRNAEQSGDDLILLAKRFMADSEPFQVVTLMTAEQAATLRRSFAQPDGDWSRRPISDKVKRSIRTKAPLCVQQGVISVEAAAYLTNWAEGAMQWLPRPQSYQFLTHRAFGQDLPGRIVPWAPAGRERHIDLTVREDDEADSASDDAYAPIEDEQDS</sequence>
<keyword evidence="6" id="KW-0808">Transferase</keyword>
<reference evidence="16 17" key="1">
    <citation type="submission" date="2024-02" db="EMBL/GenBank/DDBJ databases">
        <authorList>
            <person name="Chen Y."/>
            <person name="Shah S."/>
            <person name="Dougan E. K."/>
            <person name="Thang M."/>
            <person name="Chan C."/>
        </authorList>
    </citation>
    <scope>NUCLEOTIDE SEQUENCE [LARGE SCALE GENOMIC DNA]</scope>
</reference>
<organism evidence="16 17">
    <name type="scientific">Durusdinium trenchii</name>
    <dbReference type="NCBI Taxonomy" id="1381693"/>
    <lineage>
        <taxon>Eukaryota</taxon>
        <taxon>Sar</taxon>
        <taxon>Alveolata</taxon>
        <taxon>Dinophyceae</taxon>
        <taxon>Suessiales</taxon>
        <taxon>Symbiodiniaceae</taxon>
        <taxon>Durusdinium</taxon>
    </lineage>
</organism>
<dbReference type="EMBL" id="CAXAMN010026572">
    <property type="protein sequence ID" value="CAK9104003.1"/>
    <property type="molecule type" value="Genomic_DNA"/>
</dbReference>
<keyword evidence="10" id="KW-1133">Transmembrane helix</keyword>
<gene>
    <name evidence="16" type="ORF">CCMP2556_LOCUS48788</name>
</gene>
<evidence type="ECO:0000313" key="16">
    <source>
        <dbReference type="EMBL" id="CAK9104003.1"/>
    </source>
</evidence>
<comment type="cofactor">
    <cofactor evidence="1">
        <name>Mn(2+)</name>
        <dbReference type="ChEBI" id="CHEBI:29035"/>
    </cofactor>
</comment>
<evidence type="ECO:0000256" key="11">
    <source>
        <dbReference type="ARBA" id="ARBA00023034"/>
    </source>
</evidence>
<evidence type="ECO:0000256" key="1">
    <source>
        <dbReference type="ARBA" id="ARBA00001936"/>
    </source>
</evidence>
<keyword evidence="13" id="KW-0464">Manganese</keyword>
<comment type="caution">
    <text evidence="16">The sequence shown here is derived from an EMBL/GenBank/DDBJ whole genome shotgun (WGS) entry which is preliminary data.</text>
</comment>
<comment type="subcellular location">
    <subcellularLocation>
        <location evidence="2">Golgi apparatus membrane</location>
        <topology evidence="2">Single-pass type II membrane protein</topology>
    </subcellularLocation>
</comment>
<evidence type="ECO:0000313" key="17">
    <source>
        <dbReference type="Proteomes" id="UP001642484"/>
    </source>
</evidence>
<dbReference type="PANTHER" id="PTHR46396:SF1">
    <property type="entry name" value="PROTEIN O-LINKED-MANNOSE BETA-1,2-N-ACETYLGLUCOSAMINYLTRANSFERASE 1"/>
    <property type="match status" value="1"/>
</dbReference>
<protein>
    <recommendedName>
        <fullName evidence="15">DUF7869 domain-containing protein</fullName>
    </recommendedName>
</protein>
<accession>A0ABP0RWL3</accession>
<proteinExistence type="inferred from homology"/>
<feature type="region of interest" description="Disordered" evidence="14">
    <location>
        <begin position="1242"/>
        <end position="1265"/>
    </location>
</feature>
<dbReference type="InterPro" id="IPR029044">
    <property type="entry name" value="Nucleotide-diphossugar_trans"/>
</dbReference>
<dbReference type="SUPFAM" id="SSF53448">
    <property type="entry name" value="Nucleotide-diphospho-sugar transferases"/>
    <property type="match status" value="1"/>
</dbReference>
<evidence type="ECO:0000256" key="6">
    <source>
        <dbReference type="ARBA" id="ARBA00022679"/>
    </source>
</evidence>
<evidence type="ECO:0000256" key="9">
    <source>
        <dbReference type="ARBA" id="ARBA00022968"/>
    </source>
</evidence>
<dbReference type="Pfam" id="PF25273">
    <property type="entry name" value="DUF7869"/>
    <property type="match status" value="1"/>
</dbReference>
<evidence type="ECO:0000259" key="15">
    <source>
        <dbReference type="Pfam" id="PF25273"/>
    </source>
</evidence>
<name>A0ABP0RWL3_9DINO</name>
<evidence type="ECO:0000256" key="13">
    <source>
        <dbReference type="ARBA" id="ARBA00023211"/>
    </source>
</evidence>
<evidence type="ECO:0000256" key="14">
    <source>
        <dbReference type="SAM" id="MobiDB-lite"/>
    </source>
</evidence>
<keyword evidence="17" id="KW-1185">Reference proteome</keyword>
<keyword evidence="12" id="KW-0472">Membrane</keyword>
<dbReference type="Pfam" id="PF03071">
    <property type="entry name" value="GNT-I"/>
    <property type="match status" value="1"/>
</dbReference>
<keyword evidence="11" id="KW-0333">Golgi apparatus</keyword>
<evidence type="ECO:0000256" key="7">
    <source>
        <dbReference type="ARBA" id="ARBA00022692"/>
    </source>
</evidence>
<dbReference type="InterPro" id="IPR004139">
    <property type="entry name" value="Glyco_trans_13"/>
</dbReference>
<evidence type="ECO:0000256" key="4">
    <source>
        <dbReference type="ARBA" id="ARBA00006492"/>
    </source>
</evidence>
<evidence type="ECO:0000256" key="2">
    <source>
        <dbReference type="ARBA" id="ARBA00004323"/>
    </source>
</evidence>
<dbReference type="Proteomes" id="UP001642484">
    <property type="component" value="Unassembled WGS sequence"/>
</dbReference>
<comment type="similarity">
    <text evidence="4">Belongs to the glycosyltransferase 13 family.</text>
</comment>
<evidence type="ECO:0000256" key="5">
    <source>
        <dbReference type="ARBA" id="ARBA00022676"/>
    </source>
</evidence>
<evidence type="ECO:0000256" key="3">
    <source>
        <dbReference type="ARBA" id="ARBA00004922"/>
    </source>
</evidence>
<dbReference type="Gene3D" id="3.90.550.10">
    <property type="entry name" value="Spore Coat Polysaccharide Biosynthesis Protein SpsA, Chain A"/>
    <property type="match status" value="1"/>
</dbReference>
<keyword evidence="7" id="KW-0812">Transmembrane</keyword>
<dbReference type="PANTHER" id="PTHR46396">
    <property type="entry name" value="PROTEIN O-LINKED-MANNOSE BETA-1,2-N-ACETYLGLUCOSAMINYLTRANSFERASE 1"/>
    <property type="match status" value="1"/>
</dbReference>
<keyword evidence="8" id="KW-0479">Metal-binding</keyword>